<evidence type="ECO:0000313" key="3">
    <source>
        <dbReference type="Proteomes" id="UP000186817"/>
    </source>
</evidence>
<accession>A0A1Q9BZB5</accession>
<gene>
    <name evidence="2" type="primary">rnhA</name>
    <name evidence="2" type="ORF">AK812_SmicGene44094</name>
</gene>
<evidence type="ECO:0000259" key="1">
    <source>
        <dbReference type="PROSITE" id="PS50879"/>
    </source>
</evidence>
<comment type="caution">
    <text evidence="2">The sequence shown here is derived from an EMBL/GenBank/DDBJ whole genome shotgun (WGS) entry which is preliminary data.</text>
</comment>
<protein>
    <submittedName>
        <fullName evidence="2">Ribonuclease H</fullName>
    </submittedName>
</protein>
<dbReference type="Proteomes" id="UP000186817">
    <property type="component" value="Unassembled WGS sequence"/>
</dbReference>
<feature type="domain" description="RNase H type-1" evidence="1">
    <location>
        <begin position="35"/>
        <end position="178"/>
    </location>
</feature>
<evidence type="ECO:0000313" key="2">
    <source>
        <dbReference type="EMBL" id="OLP76027.1"/>
    </source>
</evidence>
<organism evidence="2 3">
    <name type="scientific">Symbiodinium microadriaticum</name>
    <name type="common">Dinoflagellate</name>
    <name type="synonym">Zooxanthella microadriatica</name>
    <dbReference type="NCBI Taxonomy" id="2951"/>
    <lineage>
        <taxon>Eukaryota</taxon>
        <taxon>Sar</taxon>
        <taxon>Alveolata</taxon>
        <taxon>Dinophyceae</taxon>
        <taxon>Suessiales</taxon>
        <taxon>Symbiodiniaceae</taxon>
        <taxon>Symbiodinium</taxon>
    </lineage>
</organism>
<reference evidence="2 3" key="1">
    <citation type="submission" date="2016-02" db="EMBL/GenBank/DDBJ databases">
        <title>Genome analysis of coral dinoflagellate symbionts highlights evolutionary adaptations to a symbiotic lifestyle.</title>
        <authorList>
            <person name="Aranda M."/>
            <person name="Li Y."/>
            <person name="Liew Y.J."/>
            <person name="Baumgarten S."/>
            <person name="Simakov O."/>
            <person name="Wilson M."/>
            <person name="Piel J."/>
            <person name="Ashoor H."/>
            <person name="Bougouffa S."/>
            <person name="Bajic V.B."/>
            <person name="Ryu T."/>
            <person name="Ravasi T."/>
            <person name="Bayer T."/>
            <person name="Micklem G."/>
            <person name="Kim H."/>
            <person name="Bhak J."/>
            <person name="Lajeunesse T.C."/>
            <person name="Voolstra C.R."/>
        </authorList>
    </citation>
    <scope>NUCLEOTIDE SEQUENCE [LARGE SCALE GENOMIC DNA]</scope>
    <source>
        <strain evidence="2 3">CCMP2467</strain>
    </source>
</reference>
<dbReference type="SUPFAM" id="SSF53098">
    <property type="entry name" value="Ribonuclease H-like"/>
    <property type="match status" value="1"/>
</dbReference>
<keyword evidence="3" id="KW-1185">Reference proteome</keyword>
<dbReference type="EMBL" id="LSRX01002166">
    <property type="protein sequence ID" value="OLP76027.1"/>
    <property type="molecule type" value="Genomic_DNA"/>
</dbReference>
<proteinExistence type="predicted"/>
<dbReference type="Pfam" id="PF00075">
    <property type="entry name" value="RNase_H"/>
    <property type="match status" value="1"/>
</dbReference>
<name>A0A1Q9BZB5_SYMMI</name>
<dbReference type="InterPro" id="IPR012337">
    <property type="entry name" value="RNaseH-like_sf"/>
</dbReference>
<sequence length="204" mass="22381">MPFGRQRIRQEGILVRAQLANIPDVTGQFNSVRATAGRQHLFTDGACMLQDVKGLTLAGWGVISASTGDVVSCAPLHGVWQTGPRAELCAVISAVRWAIATRVAVNLWTDCKHVVLGVQRLLDSPWDPLPIDNQDLWSQSAQLLQQLESGFLQIVHIPSHLDPARCESPFEEWVASMKVCYGSRPLLPALGFAKGDRALAMRYL</sequence>
<dbReference type="GO" id="GO:0004523">
    <property type="term" value="F:RNA-DNA hybrid ribonuclease activity"/>
    <property type="evidence" value="ECO:0007669"/>
    <property type="project" value="InterPro"/>
</dbReference>
<dbReference type="InterPro" id="IPR002156">
    <property type="entry name" value="RNaseH_domain"/>
</dbReference>
<dbReference type="Gene3D" id="3.30.420.10">
    <property type="entry name" value="Ribonuclease H-like superfamily/Ribonuclease H"/>
    <property type="match status" value="1"/>
</dbReference>
<dbReference type="GO" id="GO:0003676">
    <property type="term" value="F:nucleic acid binding"/>
    <property type="evidence" value="ECO:0007669"/>
    <property type="project" value="InterPro"/>
</dbReference>
<dbReference type="PROSITE" id="PS50879">
    <property type="entry name" value="RNASE_H_1"/>
    <property type="match status" value="1"/>
</dbReference>
<dbReference type="InterPro" id="IPR036397">
    <property type="entry name" value="RNaseH_sf"/>
</dbReference>
<dbReference type="AlphaFoldDB" id="A0A1Q9BZB5"/>